<accession>A0A2S7U2S3</accession>
<dbReference type="SUPFAM" id="SSF51726">
    <property type="entry name" value="UROD/MetE-like"/>
    <property type="match status" value="1"/>
</dbReference>
<gene>
    <name evidence="7" type="primary">hemE</name>
    <name evidence="12" type="ORF">BSZ32_12830</name>
</gene>
<feature type="domain" description="Uroporphyrinogen decarboxylase (URO-D)" evidence="10">
    <location>
        <begin position="20"/>
        <end position="29"/>
    </location>
</feature>
<dbReference type="OrthoDB" id="9806656at2"/>
<feature type="binding site" evidence="7">
    <location>
        <begin position="25"/>
        <end position="29"/>
    </location>
    <ligand>
        <name>substrate</name>
    </ligand>
</feature>
<dbReference type="Gene3D" id="3.20.20.210">
    <property type="match status" value="1"/>
</dbReference>
<dbReference type="PANTHER" id="PTHR21091:SF169">
    <property type="entry name" value="UROPORPHYRINOGEN DECARBOXYLASE"/>
    <property type="match status" value="1"/>
</dbReference>
<keyword evidence="13" id="KW-1185">Reference proteome</keyword>
<keyword evidence="4 7" id="KW-0210">Decarboxylase</keyword>
<dbReference type="GO" id="GO:0005829">
    <property type="term" value="C:cytosol"/>
    <property type="evidence" value="ECO:0007669"/>
    <property type="project" value="TreeGrafter"/>
</dbReference>
<dbReference type="PANTHER" id="PTHR21091">
    <property type="entry name" value="METHYLTETRAHYDROFOLATE:HOMOCYSTEINE METHYLTRANSFERASE RELATED"/>
    <property type="match status" value="1"/>
</dbReference>
<name>A0A2S7U2S3_9BACT</name>
<dbReference type="PROSITE" id="PS00907">
    <property type="entry name" value="UROD_2"/>
    <property type="match status" value="1"/>
</dbReference>
<dbReference type="EC" id="4.1.1.37" evidence="3 7"/>
<feature type="domain" description="Uroporphyrinogen decarboxylase (URO-D)" evidence="11">
    <location>
        <begin position="139"/>
        <end position="155"/>
    </location>
</feature>
<organism evidence="12 13">
    <name type="scientific">Rubritalea profundi</name>
    <dbReference type="NCBI Taxonomy" id="1658618"/>
    <lineage>
        <taxon>Bacteria</taxon>
        <taxon>Pseudomonadati</taxon>
        <taxon>Verrucomicrobiota</taxon>
        <taxon>Verrucomicrobiia</taxon>
        <taxon>Verrucomicrobiales</taxon>
        <taxon>Rubritaleaceae</taxon>
        <taxon>Rubritalea</taxon>
    </lineage>
</organism>
<sequence length="341" mass="37894">MNSRDRFLTAANCGELERPPVWIMRQAGRYLPEYRKLKESYSFTEMVKSPELATEVTMQPLRRYDLDAAILFSDILVIPEAMGQPYHFREGGGIGMDYVLETEAQIDALDETGTAEKLIYMGNALTSIRKEIGMDKALLGFGGSPWTLAAYMTEGGSLKNCSRLKHMFYEDRALFEKLMEKISTALIDLFLMQIAHGADALQMFDSAGAWCSASDYEEMSVKWMRRVISALPTDFPIIIYAKGMAHHFTALIGAGAKCLSVDWTVDLPTFHSALPQGIAVQGNFDPTILDGTAERTVIEATRLLDSMKGRNGHIFNLGHGILPSAKPENVAALVETITNYR</sequence>
<dbReference type="Proteomes" id="UP000239907">
    <property type="component" value="Unassembled WGS sequence"/>
</dbReference>
<feature type="site" description="Transition state stabilizer" evidence="7">
    <location>
        <position position="74"/>
    </location>
</feature>
<dbReference type="AlphaFoldDB" id="A0A2S7U2S3"/>
<feature type="binding site" evidence="7">
    <location>
        <position position="74"/>
    </location>
    <ligand>
        <name>substrate</name>
    </ligand>
</feature>
<feature type="binding site" evidence="7">
    <location>
        <position position="206"/>
    </location>
    <ligand>
        <name>substrate</name>
    </ligand>
</feature>
<feature type="binding site" evidence="7">
    <location>
        <position position="319"/>
    </location>
    <ligand>
        <name>substrate</name>
    </ligand>
</feature>
<evidence type="ECO:0000256" key="1">
    <source>
        <dbReference type="ARBA" id="ARBA00004804"/>
    </source>
</evidence>
<dbReference type="PROSITE" id="PS00906">
    <property type="entry name" value="UROD_1"/>
    <property type="match status" value="1"/>
</dbReference>
<evidence type="ECO:0000313" key="13">
    <source>
        <dbReference type="Proteomes" id="UP000239907"/>
    </source>
</evidence>
<evidence type="ECO:0000256" key="8">
    <source>
        <dbReference type="RuleBase" id="RU000554"/>
    </source>
</evidence>
<keyword evidence="7" id="KW-0963">Cytoplasm</keyword>
<evidence type="ECO:0000259" key="10">
    <source>
        <dbReference type="PROSITE" id="PS00906"/>
    </source>
</evidence>
<dbReference type="RefSeq" id="WP_105043784.1">
    <property type="nucleotide sequence ID" value="NZ_MQWA01000001.1"/>
</dbReference>
<evidence type="ECO:0000256" key="4">
    <source>
        <dbReference type="ARBA" id="ARBA00022793"/>
    </source>
</evidence>
<dbReference type="GO" id="GO:0004853">
    <property type="term" value="F:uroporphyrinogen decarboxylase activity"/>
    <property type="evidence" value="ECO:0007669"/>
    <property type="project" value="UniProtKB-UniRule"/>
</dbReference>
<comment type="similarity">
    <text evidence="2 7 9">Belongs to the uroporphyrinogen decarboxylase family.</text>
</comment>
<evidence type="ECO:0000256" key="2">
    <source>
        <dbReference type="ARBA" id="ARBA00009935"/>
    </source>
</evidence>
<comment type="pathway">
    <text evidence="1 7 8">Porphyrin-containing compound metabolism; protoporphyrin-IX biosynthesis; coproporphyrinogen-III from 5-aminolevulinate: step 4/4.</text>
</comment>
<dbReference type="NCBIfam" id="TIGR01464">
    <property type="entry name" value="hemE"/>
    <property type="match status" value="1"/>
</dbReference>
<evidence type="ECO:0000256" key="7">
    <source>
        <dbReference type="HAMAP-Rule" id="MF_00218"/>
    </source>
</evidence>
<comment type="subcellular location">
    <subcellularLocation>
        <location evidence="7">Cytoplasm</location>
    </subcellularLocation>
</comment>
<protein>
    <recommendedName>
        <fullName evidence="3 7">Uroporphyrinogen decarboxylase</fullName>
        <shortName evidence="7">UPD</shortName>
        <shortName evidence="7">URO-D</shortName>
        <ecNumber evidence="3 7">4.1.1.37</ecNumber>
    </recommendedName>
</protein>
<proteinExistence type="inferred from homology"/>
<evidence type="ECO:0000256" key="3">
    <source>
        <dbReference type="ARBA" id="ARBA00012288"/>
    </source>
</evidence>
<evidence type="ECO:0000259" key="11">
    <source>
        <dbReference type="PROSITE" id="PS00907"/>
    </source>
</evidence>
<evidence type="ECO:0000256" key="9">
    <source>
        <dbReference type="RuleBase" id="RU004169"/>
    </source>
</evidence>
<dbReference type="Pfam" id="PF01208">
    <property type="entry name" value="URO-D"/>
    <property type="match status" value="1"/>
</dbReference>
<dbReference type="HAMAP" id="MF_00218">
    <property type="entry name" value="URO_D"/>
    <property type="match status" value="1"/>
</dbReference>
<comment type="catalytic activity">
    <reaction evidence="7 8">
        <text>uroporphyrinogen III + 4 H(+) = coproporphyrinogen III + 4 CO2</text>
        <dbReference type="Rhea" id="RHEA:19865"/>
        <dbReference type="ChEBI" id="CHEBI:15378"/>
        <dbReference type="ChEBI" id="CHEBI:16526"/>
        <dbReference type="ChEBI" id="CHEBI:57308"/>
        <dbReference type="ChEBI" id="CHEBI:57309"/>
        <dbReference type="EC" id="4.1.1.37"/>
    </reaction>
</comment>
<keyword evidence="6 7" id="KW-0627">Porphyrin biosynthesis</keyword>
<evidence type="ECO:0000313" key="12">
    <source>
        <dbReference type="EMBL" id="PQJ29289.1"/>
    </source>
</evidence>
<dbReference type="InterPro" id="IPR000257">
    <property type="entry name" value="Uroporphyrinogen_deCOase"/>
</dbReference>
<dbReference type="EMBL" id="MQWA01000001">
    <property type="protein sequence ID" value="PQJ29289.1"/>
    <property type="molecule type" value="Genomic_DNA"/>
</dbReference>
<reference evidence="12 13" key="1">
    <citation type="submission" date="2016-12" db="EMBL/GenBank/DDBJ databases">
        <title>Study of bacterial adaptation to deep sea.</title>
        <authorList>
            <person name="Song J."/>
            <person name="Yoshizawa S."/>
            <person name="Kogure K."/>
        </authorList>
    </citation>
    <scope>NUCLEOTIDE SEQUENCE [LARGE SCALE GENOMIC DNA]</scope>
    <source>
        <strain evidence="12 13">SAORIC-165</strain>
    </source>
</reference>
<evidence type="ECO:0000256" key="5">
    <source>
        <dbReference type="ARBA" id="ARBA00023239"/>
    </source>
</evidence>
<comment type="caution">
    <text evidence="12">The sequence shown here is derived from an EMBL/GenBank/DDBJ whole genome shotgun (WGS) entry which is preliminary data.</text>
</comment>
<dbReference type="CDD" id="cd00717">
    <property type="entry name" value="URO-D"/>
    <property type="match status" value="1"/>
</dbReference>
<keyword evidence="5 7" id="KW-0456">Lyase</keyword>
<feature type="binding site" evidence="7">
    <location>
        <position position="151"/>
    </location>
    <ligand>
        <name>substrate</name>
    </ligand>
</feature>
<dbReference type="InterPro" id="IPR006361">
    <property type="entry name" value="Uroporphyrinogen_deCO2ase_HemE"/>
</dbReference>
<comment type="caution">
    <text evidence="7">Lacks conserved residue(s) required for the propagation of feature annotation.</text>
</comment>
<dbReference type="GO" id="GO:0006782">
    <property type="term" value="P:protoporphyrinogen IX biosynthetic process"/>
    <property type="evidence" value="ECO:0007669"/>
    <property type="project" value="UniProtKB-UniRule"/>
</dbReference>
<comment type="subunit">
    <text evidence="7">Homodimer.</text>
</comment>
<dbReference type="InterPro" id="IPR038071">
    <property type="entry name" value="UROD/MetE-like_sf"/>
</dbReference>
<comment type="function">
    <text evidence="7">Catalyzes the decarboxylation of four acetate groups of uroporphyrinogen-III to yield coproporphyrinogen-III.</text>
</comment>
<dbReference type="UniPathway" id="UPA00251">
    <property type="reaction ID" value="UER00321"/>
</dbReference>
<evidence type="ECO:0000256" key="6">
    <source>
        <dbReference type="ARBA" id="ARBA00023244"/>
    </source>
</evidence>